<keyword evidence="1" id="KW-0732">Signal</keyword>
<dbReference type="EMBL" id="BPLR01014400">
    <property type="protein sequence ID" value="GIY68562.1"/>
    <property type="molecule type" value="Genomic_DNA"/>
</dbReference>
<evidence type="ECO:0000313" key="2">
    <source>
        <dbReference type="EMBL" id="GIY68562.1"/>
    </source>
</evidence>
<dbReference type="Proteomes" id="UP001054945">
    <property type="component" value="Unassembled WGS sequence"/>
</dbReference>
<keyword evidence="3" id="KW-1185">Reference proteome</keyword>
<sequence>MLNGVILMFIIRFCFVCKSTNQFAFNAFGVGGWMRQMTARSDRLNHLRNVKSEIYLLPQSCNYCQKFAEYNTIASNQAQAPDNALLNMALVQSFNYSSDRLSYDAQESISKSVEEARSKTIKMTDAPVVVQNVCEKYTI</sequence>
<proteinExistence type="predicted"/>
<accession>A0AAV4VEK8</accession>
<evidence type="ECO:0000256" key="1">
    <source>
        <dbReference type="SAM" id="SignalP"/>
    </source>
</evidence>
<protein>
    <submittedName>
        <fullName evidence="2">Uncharacterized protein</fullName>
    </submittedName>
</protein>
<reference evidence="2 3" key="1">
    <citation type="submission" date="2021-06" db="EMBL/GenBank/DDBJ databases">
        <title>Caerostris extrusa draft genome.</title>
        <authorList>
            <person name="Kono N."/>
            <person name="Arakawa K."/>
        </authorList>
    </citation>
    <scope>NUCLEOTIDE SEQUENCE [LARGE SCALE GENOMIC DNA]</scope>
</reference>
<name>A0AAV4VEK8_CAEEX</name>
<comment type="caution">
    <text evidence="2">The sequence shown here is derived from an EMBL/GenBank/DDBJ whole genome shotgun (WGS) entry which is preliminary data.</text>
</comment>
<organism evidence="2 3">
    <name type="scientific">Caerostris extrusa</name>
    <name type="common">Bark spider</name>
    <name type="synonym">Caerostris bankana</name>
    <dbReference type="NCBI Taxonomy" id="172846"/>
    <lineage>
        <taxon>Eukaryota</taxon>
        <taxon>Metazoa</taxon>
        <taxon>Ecdysozoa</taxon>
        <taxon>Arthropoda</taxon>
        <taxon>Chelicerata</taxon>
        <taxon>Arachnida</taxon>
        <taxon>Araneae</taxon>
        <taxon>Araneomorphae</taxon>
        <taxon>Entelegynae</taxon>
        <taxon>Araneoidea</taxon>
        <taxon>Araneidae</taxon>
        <taxon>Caerostris</taxon>
    </lineage>
</organism>
<feature type="signal peptide" evidence="1">
    <location>
        <begin position="1"/>
        <end position="16"/>
    </location>
</feature>
<evidence type="ECO:0000313" key="3">
    <source>
        <dbReference type="Proteomes" id="UP001054945"/>
    </source>
</evidence>
<gene>
    <name evidence="2" type="ORF">CEXT_815931</name>
</gene>
<dbReference type="AlphaFoldDB" id="A0AAV4VEK8"/>
<feature type="chain" id="PRO_5043730458" evidence="1">
    <location>
        <begin position="17"/>
        <end position="139"/>
    </location>
</feature>